<feature type="compositionally biased region" description="Acidic residues" evidence="1">
    <location>
        <begin position="62"/>
        <end position="77"/>
    </location>
</feature>
<feature type="region of interest" description="Disordered" evidence="1">
    <location>
        <begin position="360"/>
        <end position="404"/>
    </location>
</feature>
<protein>
    <submittedName>
        <fullName evidence="3">VCBS repeat-containing protein</fullName>
    </submittedName>
</protein>
<evidence type="ECO:0000256" key="1">
    <source>
        <dbReference type="SAM" id="MobiDB-lite"/>
    </source>
</evidence>
<gene>
    <name evidence="3" type="ORF">LZC94_40745</name>
</gene>
<dbReference type="InterPro" id="IPR028994">
    <property type="entry name" value="Integrin_alpha_N"/>
</dbReference>
<sequence>MKEAYSERGAAVRVLLSFGVIVAVLALAIGVAKIIQGNSSTAGKPEGAGDHDGASSPASDAGDSEPDAGPSEADDAGTDASRGETLCEGIAKEIEATAARKLGAELADASGWLLPDLFRDAHCVAARSGGIWAMVPSGVRPKDASAEIEVLWDVVYVSAKGERMALPQPPFVSSVDRSLDLEQPTVFDFDGDGQDEVLLTGSSWVRDGASSPYGRMWTLKGGKKIEPYARAPEFGSVEDIDDDGRPDLLTNGPYVLEASPTLAACGVTERRIAGPLLVLHSLPDGSFAAADDHAMAYAKKACPARPKSILTSASGDAAAPGADSVDTVACARLWGMSEADLTALVNKECRALRPLTDAGARPLDTARPLDAGARPSDAGARSADGGGEGRDPRDPRDTSGKASCSGEIVCDDWALFRPWLHAKPPLLLK</sequence>
<feature type="region of interest" description="Disordered" evidence="1">
    <location>
        <begin position="40"/>
        <end position="82"/>
    </location>
</feature>
<proteinExistence type="predicted"/>
<dbReference type="EMBL" id="CP089984">
    <property type="protein sequence ID" value="WXB14147.1"/>
    <property type="molecule type" value="Genomic_DNA"/>
</dbReference>
<dbReference type="SUPFAM" id="SSF69318">
    <property type="entry name" value="Integrin alpha N-terminal domain"/>
    <property type="match status" value="1"/>
</dbReference>
<feature type="transmembrane region" description="Helical" evidence="2">
    <location>
        <begin position="12"/>
        <end position="35"/>
    </location>
</feature>
<keyword evidence="2" id="KW-0812">Transmembrane</keyword>
<organism evidence="3 4">
    <name type="scientific">Pendulispora albinea</name>
    <dbReference type="NCBI Taxonomy" id="2741071"/>
    <lineage>
        <taxon>Bacteria</taxon>
        <taxon>Pseudomonadati</taxon>
        <taxon>Myxococcota</taxon>
        <taxon>Myxococcia</taxon>
        <taxon>Myxococcales</taxon>
        <taxon>Sorangiineae</taxon>
        <taxon>Pendulisporaceae</taxon>
        <taxon>Pendulispora</taxon>
    </lineage>
</organism>
<name>A0ABZ2LTR0_9BACT</name>
<evidence type="ECO:0000313" key="3">
    <source>
        <dbReference type="EMBL" id="WXB14147.1"/>
    </source>
</evidence>
<evidence type="ECO:0000256" key="2">
    <source>
        <dbReference type="SAM" id="Phobius"/>
    </source>
</evidence>
<keyword evidence="2" id="KW-0472">Membrane</keyword>
<keyword evidence="2" id="KW-1133">Transmembrane helix</keyword>
<reference evidence="3 4" key="1">
    <citation type="submission" date="2021-12" db="EMBL/GenBank/DDBJ databases">
        <title>Discovery of the Pendulisporaceae a myxobacterial family with distinct sporulation behavior and unique specialized metabolism.</title>
        <authorList>
            <person name="Garcia R."/>
            <person name="Popoff A."/>
            <person name="Bader C.D."/>
            <person name="Loehr J."/>
            <person name="Walesch S."/>
            <person name="Walt C."/>
            <person name="Boldt J."/>
            <person name="Bunk B."/>
            <person name="Haeckl F.J.F.P.J."/>
            <person name="Gunesch A.P."/>
            <person name="Birkelbach J."/>
            <person name="Nuebel U."/>
            <person name="Pietschmann T."/>
            <person name="Bach T."/>
            <person name="Mueller R."/>
        </authorList>
    </citation>
    <scope>NUCLEOTIDE SEQUENCE [LARGE SCALE GENOMIC DNA]</scope>
    <source>
        <strain evidence="3 4">MSr11954</strain>
    </source>
</reference>
<evidence type="ECO:0000313" key="4">
    <source>
        <dbReference type="Proteomes" id="UP001370348"/>
    </source>
</evidence>
<dbReference type="RefSeq" id="WP_394823764.1">
    <property type="nucleotide sequence ID" value="NZ_CP089984.1"/>
</dbReference>
<dbReference type="Proteomes" id="UP001370348">
    <property type="component" value="Chromosome"/>
</dbReference>
<keyword evidence="4" id="KW-1185">Reference proteome</keyword>
<accession>A0ABZ2LTR0</accession>
<feature type="compositionally biased region" description="Basic and acidic residues" evidence="1">
    <location>
        <begin position="387"/>
        <end position="399"/>
    </location>
</feature>